<dbReference type="AlphaFoldDB" id="A0A6A6UVR4"/>
<proteinExistence type="predicted"/>
<dbReference type="Pfam" id="PF08276">
    <property type="entry name" value="PAN_2"/>
    <property type="match status" value="1"/>
</dbReference>
<evidence type="ECO:0000259" key="2">
    <source>
        <dbReference type="PROSITE" id="PS50948"/>
    </source>
</evidence>
<feature type="domain" description="Apple" evidence="2">
    <location>
        <begin position="133"/>
        <end position="211"/>
    </location>
</feature>
<organism evidence="3 4">
    <name type="scientific">Sporormia fimetaria CBS 119925</name>
    <dbReference type="NCBI Taxonomy" id="1340428"/>
    <lineage>
        <taxon>Eukaryota</taxon>
        <taxon>Fungi</taxon>
        <taxon>Dikarya</taxon>
        <taxon>Ascomycota</taxon>
        <taxon>Pezizomycotina</taxon>
        <taxon>Dothideomycetes</taxon>
        <taxon>Pleosporomycetidae</taxon>
        <taxon>Pleosporales</taxon>
        <taxon>Sporormiaceae</taxon>
        <taxon>Sporormia</taxon>
    </lineage>
</organism>
<sequence length="367" mass="39973">MFHFLLLLPVAHLVSATPVQLEARETWYPSLTRCSTCFLSSWTQGPECTTDAQLQSSIRRIKTPPAEATATFTPTKWCSDYLRRTDLSTARTTSTGVSTYTTWTIEHLFVTTTDFDHPTSTMYCPIPSSGMECGWDSNTVAPWDQGQDWSVEKGYNAEECQQICLSKPGCKAYRLQDGKSNCEIFNVGLGKGAKNVVNPTPSGSQWWDRNCQKHAPVGVSAVPEDSGLSADVIQTPCAAKAGENAPPAPTAPAAALRAVRKAAAPAQPVVRSIPTPFPGAEAAAVQKRGVDELPLPKHLDDLNYYWDYIFVEPACSCIVSSVLPPTSATSTTTLTSWKSTVTVSATFEDWFTVTETPRETTIYKSVN</sequence>
<accession>A0A6A6UVR4</accession>
<evidence type="ECO:0000256" key="1">
    <source>
        <dbReference type="SAM" id="SignalP"/>
    </source>
</evidence>
<name>A0A6A6UVR4_9PLEO</name>
<dbReference type="PROSITE" id="PS50948">
    <property type="entry name" value="PAN"/>
    <property type="match status" value="1"/>
</dbReference>
<keyword evidence="1" id="KW-0732">Signal</keyword>
<evidence type="ECO:0000313" key="4">
    <source>
        <dbReference type="Proteomes" id="UP000799440"/>
    </source>
</evidence>
<keyword evidence="4" id="KW-1185">Reference proteome</keyword>
<dbReference type="EMBL" id="MU006612">
    <property type="protein sequence ID" value="KAF2742225.1"/>
    <property type="molecule type" value="Genomic_DNA"/>
</dbReference>
<feature type="chain" id="PRO_5025518303" description="Apple domain-containing protein" evidence="1">
    <location>
        <begin position="17"/>
        <end position="367"/>
    </location>
</feature>
<dbReference type="InterPro" id="IPR003609">
    <property type="entry name" value="Pan_app"/>
</dbReference>
<dbReference type="Proteomes" id="UP000799440">
    <property type="component" value="Unassembled WGS sequence"/>
</dbReference>
<reference evidence="3" key="1">
    <citation type="journal article" date="2020" name="Stud. Mycol.">
        <title>101 Dothideomycetes genomes: a test case for predicting lifestyles and emergence of pathogens.</title>
        <authorList>
            <person name="Haridas S."/>
            <person name="Albert R."/>
            <person name="Binder M."/>
            <person name="Bloem J."/>
            <person name="Labutti K."/>
            <person name="Salamov A."/>
            <person name="Andreopoulos B."/>
            <person name="Baker S."/>
            <person name="Barry K."/>
            <person name="Bills G."/>
            <person name="Bluhm B."/>
            <person name="Cannon C."/>
            <person name="Castanera R."/>
            <person name="Culley D."/>
            <person name="Daum C."/>
            <person name="Ezra D."/>
            <person name="Gonzalez J."/>
            <person name="Henrissat B."/>
            <person name="Kuo A."/>
            <person name="Liang C."/>
            <person name="Lipzen A."/>
            <person name="Lutzoni F."/>
            <person name="Magnuson J."/>
            <person name="Mondo S."/>
            <person name="Nolan M."/>
            <person name="Ohm R."/>
            <person name="Pangilinan J."/>
            <person name="Park H.-J."/>
            <person name="Ramirez L."/>
            <person name="Alfaro M."/>
            <person name="Sun H."/>
            <person name="Tritt A."/>
            <person name="Yoshinaga Y."/>
            <person name="Zwiers L.-H."/>
            <person name="Turgeon B."/>
            <person name="Goodwin S."/>
            <person name="Spatafora J."/>
            <person name="Crous P."/>
            <person name="Grigoriev I."/>
        </authorList>
    </citation>
    <scope>NUCLEOTIDE SEQUENCE</scope>
    <source>
        <strain evidence="3">CBS 119925</strain>
    </source>
</reference>
<dbReference type="OrthoDB" id="3541215at2759"/>
<feature type="signal peptide" evidence="1">
    <location>
        <begin position="1"/>
        <end position="16"/>
    </location>
</feature>
<evidence type="ECO:0000313" key="3">
    <source>
        <dbReference type="EMBL" id="KAF2742225.1"/>
    </source>
</evidence>
<protein>
    <recommendedName>
        <fullName evidence="2">Apple domain-containing protein</fullName>
    </recommendedName>
</protein>
<gene>
    <name evidence="3" type="ORF">M011DRAFT_291215</name>
</gene>